<evidence type="ECO:0000256" key="1">
    <source>
        <dbReference type="SAM" id="MobiDB-lite"/>
    </source>
</evidence>
<reference evidence="2 3" key="1">
    <citation type="journal article" date="2019" name="Sci. Rep.">
        <title>Orb-weaving spider Araneus ventricosus genome elucidates the spidroin gene catalogue.</title>
        <authorList>
            <person name="Kono N."/>
            <person name="Nakamura H."/>
            <person name="Ohtoshi R."/>
            <person name="Moran D.A.P."/>
            <person name="Shinohara A."/>
            <person name="Yoshida Y."/>
            <person name="Fujiwara M."/>
            <person name="Mori M."/>
            <person name="Tomita M."/>
            <person name="Arakawa K."/>
        </authorList>
    </citation>
    <scope>NUCLEOTIDE SEQUENCE [LARGE SCALE GENOMIC DNA]</scope>
</reference>
<keyword evidence="3" id="KW-1185">Reference proteome</keyword>
<accession>A0A4Y2U116</accession>
<evidence type="ECO:0000313" key="3">
    <source>
        <dbReference type="Proteomes" id="UP000499080"/>
    </source>
</evidence>
<protein>
    <submittedName>
        <fullName evidence="2">Uncharacterized protein</fullName>
    </submittedName>
</protein>
<gene>
    <name evidence="2" type="ORF">AVEN_168078_1</name>
</gene>
<dbReference type="EMBL" id="BGPR01032034">
    <property type="protein sequence ID" value="GBO05380.1"/>
    <property type="molecule type" value="Genomic_DNA"/>
</dbReference>
<proteinExistence type="predicted"/>
<organism evidence="2 3">
    <name type="scientific">Araneus ventricosus</name>
    <name type="common">Orbweaver spider</name>
    <name type="synonym">Epeira ventricosa</name>
    <dbReference type="NCBI Taxonomy" id="182803"/>
    <lineage>
        <taxon>Eukaryota</taxon>
        <taxon>Metazoa</taxon>
        <taxon>Ecdysozoa</taxon>
        <taxon>Arthropoda</taxon>
        <taxon>Chelicerata</taxon>
        <taxon>Arachnida</taxon>
        <taxon>Araneae</taxon>
        <taxon>Araneomorphae</taxon>
        <taxon>Entelegynae</taxon>
        <taxon>Araneoidea</taxon>
        <taxon>Araneidae</taxon>
        <taxon>Araneus</taxon>
    </lineage>
</organism>
<dbReference type="Proteomes" id="UP000499080">
    <property type="component" value="Unassembled WGS sequence"/>
</dbReference>
<comment type="caution">
    <text evidence="2">The sequence shown here is derived from an EMBL/GenBank/DDBJ whole genome shotgun (WGS) entry which is preliminary data.</text>
</comment>
<feature type="region of interest" description="Disordered" evidence="1">
    <location>
        <begin position="94"/>
        <end position="114"/>
    </location>
</feature>
<sequence>MPHNRSGRQEIRHMPLMGDRWQEKTALTHLEHLFVSVTQRLSSSSLIDKVNDSYASAIVANATPIWLQANTGICLHSGKECIDGISVNSRFHLPFNNPSRRRPQRKTYSSQSHNGLLQLID</sequence>
<dbReference type="AlphaFoldDB" id="A0A4Y2U116"/>
<evidence type="ECO:0000313" key="2">
    <source>
        <dbReference type="EMBL" id="GBO05380.1"/>
    </source>
</evidence>
<name>A0A4Y2U116_ARAVE</name>